<dbReference type="KEGG" id="sphi:TS85_19940"/>
<proteinExistence type="predicted"/>
<name>A0A7U4LGJ2_9SPHN</name>
<gene>
    <name evidence="1" type="ORF">TS85_19940</name>
</gene>
<dbReference type="SUPFAM" id="SSF51197">
    <property type="entry name" value="Clavaminate synthase-like"/>
    <property type="match status" value="1"/>
</dbReference>
<evidence type="ECO:0000313" key="2">
    <source>
        <dbReference type="Proteomes" id="UP000032300"/>
    </source>
</evidence>
<protein>
    <submittedName>
        <fullName evidence="1">Phytanoyl-CoA dioxygenase</fullName>
    </submittedName>
</protein>
<dbReference type="EMBL" id="CP010836">
    <property type="protein sequence ID" value="AJP73580.1"/>
    <property type="molecule type" value="Genomic_DNA"/>
</dbReference>
<reference evidence="1 2" key="2">
    <citation type="submission" date="2015-02" db="EMBL/GenBank/DDBJ databases">
        <title>The complete genome of Sphingomonas hengshuiensis sp. WHSC-8 isolated from soil of Hengshui Lake.</title>
        <authorList>
            <person name="Wei S."/>
            <person name="Guo J."/>
            <person name="Su C."/>
            <person name="Wu R."/>
            <person name="Zhang Z."/>
            <person name="Liang K."/>
            <person name="Li H."/>
            <person name="Wang T."/>
            <person name="Liu H."/>
            <person name="Zhang C."/>
            <person name="Li Z."/>
            <person name="Wang Q."/>
            <person name="Meng J."/>
        </authorList>
    </citation>
    <scope>NUCLEOTIDE SEQUENCE [LARGE SCALE GENOMIC DNA]</scope>
    <source>
        <strain evidence="1 2">WHSC-8</strain>
    </source>
</reference>
<dbReference type="OrthoDB" id="9791262at2"/>
<dbReference type="Pfam" id="PF05721">
    <property type="entry name" value="PhyH"/>
    <property type="match status" value="1"/>
</dbReference>
<accession>A0A7U4LGJ2</accession>
<dbReference type="InterPro" id="IPR008775">
    <property type="entry name" value="Phytyl_CoA_dOase-like"/>
</dbReference>
<dbReference type="Gene3D" id="2.60.120.620">
    <property type="entry name" value="q2cbj1_9rhob like domain"/>
    <property type="match status" value="1"/>
</dbReference>
<evidence type="ECO:0000313" key="1">
    <source>
        <dbReference type="EMBL" id="AJP73580.1"/>
    </source>
</evidence>
<keyword evidence="2" id="KW-1185">Reference proteome</keyword>
<reference evidence="1 2" key="1">
    <citation type="journal article" date="2015" name="Int. J. Syst. Evol. Microbiol.">
        <title>Sphingomonas hengshuiensis sp. nov., isolated from lake wetland.</title>
        <authorList>
            <person name="Wei S."/>
            <person name="Wang T."/>
            <person name="Liu H."/>
            <person name="Zhang C."/>
            <person name="Guo J."/>
            <person name="Wang Q."/>
            <person name="Liang K."/>
            <person name="Zhang Z."/>
        </authorList>
    </citation>
    <scope>NUCLEOTIDE SEQUENCE [LARGE SCALE GENOMIC DNA]</scope>
    <source>
        <strain evidence="1 2">WHSC-8</strain>
    </source>
</reference>
<keyword evidence="1" id="KW-0223">Dioxygenase</keyword>
<dbReference type="Proteomes" id="UP000032300">
    <property type="component" value="Chromosome"/>
</dbReference>
<keyword evidence="1" id="KW-0560">Oxidoreductase</keyword>
<organism evidence="1 2">
    <name type="scientific">Sphingomonas hengshuiensis</name>
    <dbReference type="NCBI Taxonomy" id="1609977"/>
    <lineage>
        <taxon>Bacteria</taxon>
        <taxon>Pseudomonadati</taxon>
        <taxon>Pseudomonadota</taxon>
        <taxon>Alphaproteobacteria</taxon>
        <taxon>Sphingomonadales</taxon>
        <taxon>Sphingomonadaceae</taxon>
        <taxon>Sphingomonas</taxon>
    </lineage>
</organism>
<dbReference type="GO" id="GO:0016706">
    <property type="term" value="F:2-oxoglutarate-dependent dioxygenase activity"/>
    <property type="evidence" value="ECO:0007669"/>
    <property type="project" value="UniProtKB-ARBA"/>
</dbReference>
<sequence>MTLAFTLEDHGAAHLPGAAAPFLSALEALASRVPVARGGVRLHGVEGLAELLAPDVLGAAAVQVLGADARPVRAILFDKGEGNNWALGWHQDRTIAVRTRVDVPGFGPWSVKQGLLHVEPPFAVIEGMVTLRVHLDAVPADNAPLLIAPGSHRLGRVPEGEVAGAVARCGTATCLAAAGDAWLYATPILHASAAASGHAHRRVLQVDFSAAPLPGGLDWLGIG</sequence>
<dbReference type="AlphaFoldDB" id="A0A7U4LGJ2"/>